<dbReference type="EMBL" id="CAADRA010000050">
    <property type="protein sequence ID" value="VFT78030.1"/>
    <property type="molecule type" value="Genomic_DNA"/>
</dbReference>
<evidence type="ECO:0000313" key="4">
    <source>
        <dbReference type="Proteomes" id="UP000332933"/>
    </source>
</evidence>
<proteinExistence type="predicted"/>
<accession>A0A485K6T3</accession>
<organism evidence="3 4">
    <name type="scientific">Aphanomyces stellatus</name>
    <dbReference type="NCBI Taxonomy" id="120398"/>
    <lineage>
        <taxon>Eukaryota</taxon>
        <taxon>Sar</taxon>
        <taxon>Stramenopiles</taxon>
        <taxon>Oomycota</taxon>
        <taxon>Saprolegniomycetes</taxon>
        <taxon>Saprolegniales</taxon>
        <taxon>Verrucalvaceae</taxon>
        <taxon>Aphanomyces</taxon>
    </lineage>
</organism>
<dbReference type="OrthoDB" id="10281262at2759"/>
<evidence type="ECO:0000256" key="1">
    <source>
        <dbReference type="SAM" id="MobiDB-lite"/>
    </source>
</evidence>
<reference evidence="2" key="2">
    <citation type="submission" date="2019-06" db="EMBL/GenBank/DDBJ databases">
        <title>Genomics analysis of Aphanomyces spp. identifies a new class of oomycete effector associated with host adaptation.</title>
        <authorList>
            <person name="Gaulin E."/>
        </authorList>
    </citation>
    <scope>NUCLEOTIDE SEQUENCE</scope>
    <source>
        <strain evidence="2">CBS 578.67</strain>
    </source>
</reference>
<name>A0A485K6T3_9STRA</name>
<gene>
    <name evidence="3" type="primary">Aste57867_806</name>
    <name evidence="2" type="ORF">As57867_000805</name>
    <name evidence="3" type="ORF">ASTE57867_806</name>
</gene>
<dbReference type="Proteomes" id="UP000332933">
    <property type="component" value="Unassembled WGS sequence"/>
</dbReference>
<protein>
    <submittedName>
        <fullName evidence="3">Aste57867_806 protein</fullName>
    </submittedName>
</protein>
<evidence type="ECO:0000313" key="2">
    <source>
        <dbReference type="EMBL" id="KAF0719773.1"/>
    </source>
</evidence>
<sequence>MGLANSKRSGGGAGNSFLGPWTPTRAGVKRVRVKPNGEPRRIMLPIPTRSSSRSNDTKPTPPPPTSLVTPSSSPSTATHKPQNLAAPASIHSSPRSVRRPPPPTRRQSPLQKSLSGSGKEVECHHVAETPVEARAESFFWIADQLERHAAAAVAQVVKYLGTEYDNRVEYRACFDGVDVVRNRLVDVPLDAFARCLWGTLTSAATTPEWSVRILERMDDSTLYTQVMLLSSQPTNDDRLEKALDQPAMALNLLHRRIRTKDGVTLAFRNVLDDPLWPVVDDVCVRVSGWVVLTRDKHATHAQTLVKFRMRRKPVARTNDDKAVTSLLHHGPHITDFDLTATDWLQDMAARLVGIVNDTTTTKLKKSGSESRIASGYQAKHSAASNGSVLKSR</sequence>
<dbReference type="EMBL" id="VJMH01000050">
    <property type="protein sequence ID" value="KAF0719773.1"/>
    <property type="molecule type" value="Genomic_DNA"/>
</dbReference>
<evidence type="ECO:0000313" key="3">
    <source>
        <dbReference type="EMBL" id="VFT78030.1"/>
    </source>
</evidence>
<keyword evidence="4" id="KW-1185">Reference proteome</keyword>
<feature type="compositionally biased region" description="Low complexity" evidence="1">
    <location>
        <begin position="66"/>
        <end position="76"/>
    </location>
</feature>
<feature type="region of interest" description="Disordered" evidence="1">
    <location>
        <begin position="1"/>
        <end position="123"/>
    </location>
</feature>
<dbReference type="AlphaFoldDB" id="A0A485K6T3"/>
<reference evidence="3 4" key="1">
    <citation type="submission" date="2019-03" db="EMBL/GenBank/DDBJ databases">
        <authorList>
            <person name="Gaulin E."/>
            <person name="Dumas B."/>
        </authorList>
    </citation>
    <scope>NUCLEOTIDE SEQUENCE [LARGE SCALE GENOMIC DNA]</scope>
    <source>
        <strain evidence="3">CBS 568.67</strain>
    </source>
</reference>